<feature type="transmembrane region" description="Helical" evidence="1">
    <location>
        <begin position="16"/>
        <end position="41"/>
    </location>
</feature>
<feature type="transmembrane region" description="Helical" evidence="1">
    <location>
        <begin position="105"/>
        <end position="134"/>
    </location>
</feature>
<dbReference type="EMBL" id="SLXK01000030">
    <property type="protein sequence ID" value="TCP23530.1"/>
    <property type="molecule type" value="Genomic_DNA"/>
</dbReference>
<keyword evidence="1" id="KW-0472">Membrane</keyword>
<evidence type="ECO:0000313" key="2">
    <source>
        <dbReference type="EMBL" id="TCP23530.1"/>
    </source>
</evidence>
<keyword evidence="3" id="KW-1185">Reference proteome</keyword>
<dbReference type="Pfam" id="PF04854">
    <property type="entry name" value="DUF624"/>
    <property type="match status" value="1"/>
</dbReference>
<comment type="caution">
    <text evidence="2">The sequence shown here is derived from an EMBL/GenBank/DDBJ whole genome shotgun (WGS) entry which is preliminary data.</text>
</comment>
<organism evidence="2 3">
    <name type="scientific">Scopulibacillus darangshiensis</name>
    <dbReference type="NCBI Taxonomy" id="442528"/>
    <lineage>
        <taxon>Bacteria</taxon>
        <taxon>Bacillati</taxon>
        <taxon>Bacillota</taxon>
        <taxon>Bacilli</taxon>
        <taxon>Bacillales</taxon>
        <taxon>Sporolactobacillaceae</taxon>
        <taxon>Scopulibacillus</taxon>
    </lineage>
</organism>
<evidence type="ECO:0000256" key="1">
    <source>
        <dbReference type="SAM" id="Phobius"/>
    </source>
</evidence>
<proteinExistence type="predicted"/>
<dbReference type="InterPro" id="IPR006938">
    <property type="entry name" value="DUF624"/>
</dbReference>
<dbReference type="OrthoDB" id="2182676at2"/>
<feature type="transmembrane region" description="Helical" evidence="1">
    <location>
        <begin position="80"/>
        <end position="99"/>
    </location>
</feature>
<name>A0A4R2NP61_9BACL</name>
<keyword evidence="1" id="KW-1133">Transmembrane helix</keyword>
<protein>
    <submittedName>
        <fullName evidence="2">Putative membrane protein YesL</fullName>
    </submittedName>
</protein>
<sequence length="211" mass="24413">MEYKGWLGSFYRIAEWIMLLAYVNILWILFTAMGLIVMGVFPSTVGVYTVVRKWIIGDDDVPIWKTFWNAYRTEFVKANAAGYLFVLIGLIIFIDLRFFESLSGLISLILSYAFLVFFIFHLMMWLFFFPVFVHYDLTIPQYIKQIFLVVILRPLEAILAAAGGIAVYYLMLLVPGLIPFFAMSVMAFALMWIACRAFSKLKIKVEEQNQG</sequence>
<reference evidence="2 3" key="1">
    <citation type="submission" date="2019-03" db="EMBL/GenBank/DDBJ databases">
        <title>Genomic Encyclopedia of Type Strains, Phase IV (KMG-IV): sequencing the most valuable type-strain genomes for metagenomic binning, comparative biology and taxonomic classification.</title>
        <authorList>
            <person name="Goeker M."/>
        </authorList>
    </citation>
    <scope>NUCLEOTIDE SEQUENCE [LARGE SCALE GENOMIC DNA]</scope>
    <source>
        <strain evidence="2 3">DSM 19377</strain>
    </source>
</reference>
<keyword evidence="1" id="KW-0812">Transmembrane</keyword>
<feature type="transmembrane region" description="Helical" evidence="1">
    <location>
        <begin position="177"/>
        <end position="195"/>
    </location>
</feature>
<accession>A0A4R2NP61</accession>
<dbReference type="AlphaFoldDB" id="A0A4R2NP61"/>
<evidence type="ECO:0000313" key="3">
    <source>
        <dbReference type="Proteomes" id="UP000295416"/>
    </source>
</evidence>
<feature type="transmembrane region" description="Helical" evidence="1">
    <location>
        <begin position="146"/>
        <end position="171"/>
    </location>
</feature>
<gene>
    <name evidence="2" type="ORF">EV207_13050</name>
</gene>
<dbReference type="Proteomes" id="UP000295416">
    <property type="component" value="Unassembled WGS sequence"/>
</dbReference>
<dbReference type="RefSeq" id="WP_132747333.1">
    <property type="nucleotide sequence ID" value="NZ_SLXK01000030.1"/>
</dbReference>